<organism evidence="3 4">
    <name type="scientific">Sphingopyxis panaciterrulae</name>
    <dbReference type="NCBI Taxonomy" id="462372"/>
    <lineage>
        <taxon>Bacteria</taxon>
        <taxon>Pseudomonadati</taxon>
        <taxon>Pseudomonadota</taxon>
        <taxon>Alphaproteobacteria</taxon>
        <taxon>Sphingomonadales</taxon>
        <taxon>Sphingomonadaceae</taxon>
        <taxon>Sphingopyxis</taxon>
    </lineage>
</organism>
<evidence type="ECO:0000313" key="3">
    <source>
        <dbReference type="EMBL" id="MBB5705893.1"/>
    </source>
</evidence>
<gene>
    <name evidence="3" type="ORF">FHR21_001226</name>
</gene>
<dbReference type="PANTHER" id="PTHR33442">
    <property type="entry name" value="TRANS-3-HYDROXY-L-PROLINE DEHYDRATASE"/>
    <property type="match status" value="1"/>
</dbReference>
<dbReference type="FunFam" id="3.10.310.10:FF:000005">
    <property type="entry name" value="Proline racemase"/>
    <property type="match status" value="1"/>
</dbReference>
<dbReference type="InterPro" id="IPR008794">
    <property type="entry name" value="Pro_racemase_fam"/>
</dbReference>
<evidence type="ECO:0000313" key="4">
    <source>
        <dbReference type="Proteomes" id="UP000537161"/>
    </source>
</evidence>
<dbReference type="AlphaFoldDB" id="A0A7W9B446"/>
<dbReference type="EMBL" id="JACIJH010000002">
    <property type="protein sequence ID" value="MBB5705893.1"/>
    <property type="molecule type" value="Genomic_DNA"/>
</dbReference>
<dbReference type="GO" id="GO:0047580">
    <property type="term" value="F:4-hydroxyproline epimerase activity"/>
    <property type="evidence" value="ECO:0007669"/>
    <property type="project" value="TreeGrafter"/>
</dbReference>
<name>A0A7W9B446_9SPHN</name>
<feature type="active site" description="Proton donor" evidence="2">
    <location>
        <position position="257"/>
    </location>
</feature>
<dbReference type="PANTHER" id="PTHR33442:SF5">
    <property type="entry name" value="BIFUNCTIONAL TRANS-3-HYDROXY-L-PROLINE DEHYDRATASE_2-EPIMERASE"/>
    <property type="match status" value="1"/>
</dbReference>
<dbReference type="SUPFAM" id="SSF54506">
    <property type="entry name" value="Diaminopimelate epimerase-like"/>
    <property type="match status" value="1"/>
</dbReference>
<feature type="active site" description="Proton acceptor" evidence="2">
    <location>
        <position position="91"/>
    </location>
</feature>
<dbReference type="Pfam" id="PF05544">
    <property type="entry name" value="Pro_racemase"/>
    <property type="match status" value="1"/>
</dbReference>
<evidence type="ECO:0000256" key="1">
    <source>
        <dbReference type="ARBA" id="ARBA00007529"/>
    </source>
</evidence>
<protein>
    <submittedName>
        <fullName evidence="3">Proline racemase</fullName>
    </submittedName>
</protein>
<keyword evidence="4" id="KW-1185">Reference proteome</keyword>
<dbReference type="Proteomes" id="UP000537161">
    <property type="component" value="Unassembled WGS sequence"/>
</dbReference>
<comment type="caution">
    <text evidence="3">The sequence shown here is derived from an EMBL/GenBank/DDBJ whole genome shotgun (WGS) entry which is preliminary data.</text>
</comment>
<dbReference type="PIRSF" id="PIRSF029792">
    <property type="entry name" value="Pro_racemase"/>
    <property type="match status" value="1"/>
</dbReference>
<sequence length="343" mass="36355">MRLQQLVTVVGAHAEGEVGRVITGGVLAPPASSMFECQQKIIAEQDGLRGMLLSDPRGSVNAAVNLITPPVAPDADLGMIVIESDHYPPMSGSNLICTVTVALETGMVPMTEPVTRLCVDTPAGLVRVAAECADGKCRRVSFRNVPAFLMHRDAMVEVPGLGLLTVDVAYGGMIYVIVSAEALGFTLAREEARSLVETGERIKIAAAEQLPSIHPENPGIHTINQTLFAGPLHERDGVKTAKNAVVVSPGRIDRSPCGTGSSARMAALHARGELAVGERFVHSSILDTIFECAIEEEATVGGHDAVVTRVGGRAWLTGISHYGCDPEDPFPTGYRLNDSWLTC</sequence>
<proteinExistence type="inferred from homology"/>
<dbReference type="SFLD" id="SFLDS00028">
    <property type="entry name" value="Proline_Racemase"/>
    <property type="match status" value="1"/>
</dbReference>
<comment type="similarity">
    <text evidence="1">Belongs to the proline racemase family.</text>
</comment>
<accession>A0A7W9B446</accession>
<dbReference type="RefSeq" id="WP_184096274.1">
    <property type="nucleotide sequence ID" value="NZ_JACIJH010000002.1"/>
</dbReference>
<reference evidence="3 4" key="1">
    <citation type="submission" date="2020-08" db="EMBL/GenBank/DDBJ databases">
        <title>Genomic Encyclopedia of Type Strains, Phase IV (KMG-IV): sequencing the most valuable type-strain genomes for metagenomic binning, comparative biology and taxonomic classification.</title>
        <authorList>
            <person name="Goeker M."/>
        </authorList>
    </citation>
    <scope>NUCLEOTIDE SEQUENCE [LARGE SCALE GENOMIC DNA]</scope>
    <source>
        <strain evidence="3 4">DSM 27163</strain>
    </source>
</reference>
<evidence type="ECO:0000256" key="2">
    <source>
        <dbReference type="PIRSR" id="PIRSR029792-1"/>
    </source>
</evidence>
<dbReference type="Gene3D" id="3.10.310.10">
    <property type="entry name" value="Diaminopimelate Epimerase, Chain A, domain 1"/>
    <property type="match status" value="2"/>
</dbReference>